<comment type="catalytic activity">
    <reaction evidence="7 8">
        <text>L-threonylcarbamoyladenylate + adenosine(37) in tRNA = N(6)-L-threonylcarbamoyladenosine(37) in tRNA + AMP + H(+)</text>
        <dbReference type="Rhea" id="RHEA:37059"/>
        <dbReference type="Rhea" id="RHEA-COMP:10162"/>
        <dbReference type="Rhea" id="RHEA-COMP:10163"/>
        <dbReference type="ChEBI" id="CHEBI:15378"/>
        <dbReference type="ChEBI" id="CHEBI:73682"/>
        <dbReference type="ChEBI" id="CHEBI:74411"/>
        <dbReference type="ChEBI" id="CHEBI:74418"/>
        <dbReference type="ChEBI" id="CHEBI:456215"/>
        <dbReference type="EC" id="2.3.1.234"/>
    </reaction>
</comment>
<dbReference type="Pfam" id="PF00814">
    <property type="entry name" value="TsaD"/>
    <property type="match status" value="1"/>
</dbReference>
<dbReference type="GO" id="GO:0002949">
    <property type="term" value="P:tRNA threonylcarbamoyladenosine modification"/>
    <property type="evidence" value="ECO:0007669"/>
    <property type="project" value="UniProtKB-UniRule"/>
</dbReference>
<keyword evidence="4 8" id="KW-0479">Metal-binding</keyword>
<dbReference type="SUPFAM" id="SSF53067">
    <property type="entry name" value="Actin-like ATPase domain"/>
    <property type="match status" value="2"/>
</dbReference>
<dbReference type="FunFam" id="3.30.420.40:FF:000012">
    <property type="entry name" value="tRNA N6-adenosine threonylcarbamoyltransferase"/>
    <property type="match status" value="1"/>
</dbReference>
<name>A0A2H0V4F1_9BACT</name>
<dbReference type="EMBL" id="PFAP01000027">
    <property type="protein sequence ID" value="PIR93963.1"/>
    <property type="molecule type" value="Genomic_DNA"/>
</dbReference>
<feature type="binding site" evidence="8">
    <location>
        <position position="178"/>
    </location>
    <ligand>
        <name>substrate</name>
    </ligand>
</feature>
<comment type="cofactor">
    <cofactor evidence="8">
        <name>Fe(2+)</name>
        <dbReference type="ChEBI" id="CHEBI:29033"/>
    </cofactor>
    <text evidence="8">Binds 1 Fe(2+) ion per subunit.</text>
</comment>
<dbReference type="PANTHER" id="PTHR11735:SF6">
    <property type="entry name" value="TRNA N6-ADENOSINE THREONYLCARBAMOYLTRANSFERASE, MITOCHONDRIAL"/>
    <property type="match status" value="1"/>
</dbReference>
<evidence type="ECO:0000256" key="7">
    <source>
        <dbReference type="ARBA" id="ARBA00048117"/>
    </source>
</evidence>
<dbReference type="InterPro" id="IPR000905">
    <property type="entry name" value="Gcp-like_dom"/>
</dbReference>
<dbReference type="PANTHER" id="PTHR11735">
    <property type="entry name" value="TRNA N6-ADENOSINE THREONYLCARBAMOYLTRANSFERASE"/>
    <property type="match status" value="1"/>
</dbReference>
<dbReference type="PROSITE" id="PS01016">
    <property type="entry name" value="GLYCOPROTEASE"/>
    <property type="match status" value="1"/>
</dbReference>
<dbReference type="NCBIfam" id="TIGR03723">
    <property type="entry name" value="T6A_TsaD_YgjD"/>
    <property type="match status" value="1"/>
</dbReference>
<sequence length="347" mass="37603">MSNPITILAIESSCDETAAAVLEFRADKVAILSDLVSSQVKTHAKYGGVIPEVAARMHIKQIIPIVDTALKEAAVNSDIIDAIAVTGGPGLIPSLLVGVETAKSLSLAWNKPLIKVNHIEGHVFSSLLNENLSELKNLFPALCLVVSGGHTDLILVKNFGDYERVGGTRDDAVGEAYDKVAKMMDLGYPGGPIISKLASEVTGSPFELPRPMIDSTDFDMSFSGIKTSVLYKLQKYSEITDQVKKEMSFEFEQAVSDVLVTKTIKAAKQFDVKSILIGGGVAANKTLRDKLQTTVAATLKNTPVKIPEIKYTGDNAVMIGFPAYFHYLNKNFTDIKGFRPDPNWELV</sequence>
<protein>
    <recommendedName>
        <fullName evidence="8">tRNA N6-adenosine threonylcarbamoyltransferase</fullName>
        <ecNumber evidence="8">2.3.1.234</ecNumber>
    </recommendedName>
    <alternativeName>
        <fullName evidence="8">N6-L-threonylcarbamoyladenine synthase</fullName>
        <shortName evidence="8">t(6)A synthase</shortName>
    </alternativeName>
    <alternativeName>
        <fullName evidence="8">t(6)A37 threonylcarbamoyladenosine biosynthesis protein TsaD</fullName>
    </alternativeName>
    <alternativeName>
        <fullName evidence="8">tRNA threonylcarbamoyladenosine biosynthesis protein TsaD</fullName>
    </alternativeName>
</protein>
<dbReference type="PRINTS" id="PR00789">
    <property type="entry name" value="OSIALOPTASE"/>
</dbReference>
<dbReference type="HAMAP" id="MF_01445">
    <property type="entry name" value="TsaD"/>
    <property type="match status" value="1"/>
</dbReference>
<evidence type="ECO:0000256" key="5">
    <source>
        <dbReference type="ARBA" id="ARBA00023004"/>
    </source>
</evidence>
<keyword evidence="6 8" id="KW-0012">Acyltransferase</keyword>
<feature type="binding site" evidence="8">
    <location>
        <position position="191"/>
    </location>
    <ligand>
        <name>substrate</name>
    </ligand>
</feature>
<dbReference type="Gene3D" id="3.30.420.40">
    <property type="match status" value="2"/>
</dbReference>
<dbReference type="AlphaFoldDB" id="A0A2H0V4F1"/>
<evidence type="ECO:0000256" key="4">
    <source>
        <dbReference type="ARBA" id="ARBA00022723"/>
    </source>
</evidence>
<gene>
    <name evidence="8 10" type="primary">tsaD</name>
    <name evidence="10" type="ORF">COT97_03810</name>
</gene>
<dbReference type="GO" id="GO:0061711">
    <property type="term" value="F:tRNA N(6)-L-threonylcarbamoyladenine synthase activity"/>
    <property type="evidence" value="ECO:0007669"/>
    <property type="project" value="UniProtKB-EC"/>
</dbReference>
<feature type="domain" description="Gcp-like" evidence="9">
    <location>
        <begin position="31"/>
        <end position="320"/>
    </location>
</feature>
<keyword evidence="3 8" id="KW-0819">tRNA processing</keyword>
<dbReference type="InterPro" id="IPR017860">
    <property type="entry name" value="Peptidase_M22_CS"/>
</dbReference>
<dbReference type="EC" id="2.3.1.234" evidence="8"/>
<feature type="binding site" evidence="8">
    <location>
        <position position="314"/>
    </location>
    <ligand>
        <name>Fe cation</name>
        <dbReference type="ChEBI" id="CHEBI:24875"/>
    </ligand>
</feature>
<evidence type="ECO:0000256" key="3">
    <source>
        <dbReference type="ARBA" id="ARBA00022694"/>
    </source>
</evidence>
<feature type="binding site" evidence="8">
    <location>
        <position position="284"/>
    </location>
    <ligand>
        <name>substrate</name>
    </ligand>
</feature>
<organism evidence="10 11">
    <name type="scientific">Candidatus Falkowbacteria bacterium CG10_big_fil_rev_8_21_14_0_10_39_11</name>
    <dbReference type="NCBI Taxonomy" id="1974565"/>
    <lineage>
        <taxon>Bacteria</taxon>
        <taxon>Candidatus Falkowiibacteriota</taxon>
    </lineage>
</organism>
<evidence type="ECO:0000256" key="8">
    <source>
        <dbReference type="HAMAP-Rule" id="MF_01445"/>
    </source>
</evidence>
<keyword evidence="5 8" id="KW-0408">Iron</keyword>
<feature type="binding site" evidence="8">
    <location>
        <position position="122"/>
    </location>
    <ligand>
        <name>Fe cation</name>
        <dbReference type="ChEBI" id="CHEBI:24875"/>
    </ligand>
</feature>
<comment type="caution">
    <text evidence="8">Lacks conserved residue(s) required for the propagation of feature annotation.</text>
</comment>
<accession>A0A2H0V4F1</accession>
<evidence type="ECO:0000313" key="10">
    <source>
        <dbReference type="EMBL" id="PIR93963.1"/>
    </source>
</evidence>
<comment type="function">
    <text evidence="8">Required for the formation of a threonylcarbamoyl group on adenosine at position 37 (t(6)A37) in tRNAs that read codons beginning with adenine. Is involved in the transfer of the threonylcarbamoyl moiety of threonylcarbamoyl-AMP (TC-AMP) to the N6 group of A37, together with TsaE and TsaB. TsaD likely plays a direct catalytic role in this reaction.</text>
</comment>
<dbReference type="InterPro" id="IPR043129">
    <property type="entry name" value="ATPase_NBD"/>
</dbReference>
<dbReference type="Proteomes" id="UP000229901">
    <property type="component" value="Unassembled WGS sequence"/>
</dbReference>
<dbReference type="NCBIfam" id="TIGR00329">
    <property type="entry name" value="gcp_kae1"/>
    <property type="match status" value="1"/>
</dbReference>
<evidence type="ECO:0000256" key="1">
    <source>
        <dbReference type="ARBA" id="ARBA00022490"/>
    </source>
</evidence>
<comment type="subcellular location">
    <subcellularLocation>
        <location evidence="8">Cytoplasm</location>
    </subcellularLocation>
</comment>
<keyword evidence="2 8" id="KW-0808">Transferase</keyword>
<dbReference type="GO" id="GO:0005506">
    <property type="term" value="F:iron ion binding"/>
    <property type="evidence" value="ECO:0007669"/>
    <property type="project" value="UniProtKB-UniRule"/>
</dbReference>
<dbReference type="CDD" id="cd24133">
    <property type="entry name" value="ASKHA_NBD_TsaD_bac"/>
    <property type="match status" value="1"/>
</dbReference>
<reference evidence="11" key="1">
    <citation type="submission" date="2017-09" db="EMBL/GenBank/DDBJ databases">
        <title>Depth-based differentiation of microbial function through sediment-hosted aquifers and enrichment of novel symbionts in the deep terrestrial subsurface.</title>
        <authorList>
            <person name="Probst A.J."/>
            <person name="Ladd B."/>
            <person name="Jarett J.K."/>
            <person name="Geller-Mcgrath D.E."/>
            <person name="Sieber C.M.K."/>
            <person name="Emerson J.B."/>
            <person name="Anantharaman K."/>
            <person name="Thomas B.C."/>
            <person name="Malmstrom R."/>
            <person name="Stieglmeier M."/>
            <person name="Klingl A."/>
            <person name="Woyke T."/>
            <person name="Ryan C.M."/>
            <person name="Banfield J.F."/>
        </authorList>
    </citation>
    <scope>NUCLEOTIDE SEQUENCE [LARGE SCALE GENOMIC DNA]</scope>
</reference>
<dbReference type="GO" id="GO:0005737">
    <property type="term" value="C:cytoplasm"/>
    <property type="evidence" value="ECO:0007669"/>
    <property type="project" value="UniProtKB-SubCell"/>
</dbReference>
<evidence type="ECO:0000256" key="6">
    <source>
        <dbReference type="ARBA" id="ARBA00023315"/>
    </source>
</evidence>
<dbReference type="FunFam" id="3.30.420.40:FF:000040">
    <property type="entry name" value="tRNA N6-adenosine threonylcarbamoyltransferase"/>
    <property type="match status" value="1"/>
</dbReference>
<feature type="binding site" evidence="8">
    <location>
        <begin position="145"/>
        <end position="149"/>
    </location>
    <ligand>
        <name>substrate</name>
    </ligand>
</feature>
<dbReference type="InterPro" id="IPR022450">
    <property type="entry name" value="TsaD"/>
</dbReference>
<evidence type="ECO:0000256" key="2">
    <source>
        <dbReference type="ARBA" id="ARBA00022679"/>
    </source>
</evidence>
<evidence type="ECO:0000259" key="9">
    <source>
        <dbReference type="Pfam" id="PF00814"/>
    </source>
</evidence>
<comment type="caution">
    <text evidence="10">The sequence shown here is derived from an EMBL/GenBank/DDBJ whole genome shotgun (WGS) entry which is preliminary data.</text>
</comment>
<proteinExistence type="inferred from homology"/>
<evidence type="ECO:0000313" key="11">
    <source>
        <dbReference type="Proteomes" id="UP000229901"/>
    </source>
</evidence>
<comment type="similarity">
    <text evidence="8">Belongs to the KAE1 / TsaD family.</text>
</comment>
<keyword evidence="1 8" id="KW-0963">Cytoplasm</keyword>
<dbReference type="InterPro" id="IPR017861">
    <property type="entry name" value="KAE1/TsaD"/>
</dbReference>
<feature type="binding site" evidence="8">
    <location>
        <position position="118"/>
    </location>
    <ligand>
        <name>Fe cation</name>
        <dbReference type="ChEBI" id="CHEBI:24875"/>
    </ligand>
</feature>